<organism evidence="1 2">
    <name type="scientific">Dyadobacter psychrotolerans</name>
    <dbReference type="NCBI Taxonomy" id="2541721"/>
    <lineage>
        <taxon>Bacteria</taxon>
        <taxon>Pseudomonadati</taxon>
        <taxon>Bacteroidota</taxon>
        <taxon>Cytophagia</taxon>
        <taxon>Cytophagales</taxon>
        <taxon>Spirosomataceae</taxon>
        <taxon>Dyadobacter</taxon>
    </lineage>
</organism>
<evidence type="ECO:0008006" key="3">
    <source>
        <dbReference type="Google" id="ProtNLM"/>
    </source>
</evidence>
<dbReference type="OrthoDB" id="948870at2"/>
<dbReference type="EMBL" id="SMFL01000003">
    <property type="protein sequence ID" value="TDE16625.1"/>
    <property type="molecule type" value="Genomic_DNA"/>
</dbReference>
<evidence type="ECO:0000313" key="1">
    <source>
        <dbReference type="EMBL" id="TDE16625.1"/>
    </source>
</evidence>
<evidence type="ECO:0000313" key="2">
    <source>
        <dbReference type="Proteomes" id="UP000294850"/>
    </source>
</evidence>
<keyword evidence="2" id="KW-1185">Reference proteome</keyword>
<dbReference type="Proteomes" id="UP000294850">
    <property type="component" value="Unassembled WGS sequence"/>
</dbReference>
<dbReference type="PROSITE" id="PS51257">
    <property type="entry name" value="PROKAR_LIPOPROTEIN"/>
    <property type="match status" value="1"/>
</dbReference>
<reference evidence="1 2" key="1">
    <citation type="submission" date="2019-03" db="EMBL/GenBank/DDBJ databases">
        <title>Dyadobacter AR-3-6 sp. nov., isolated from arctic soil.</title>
        <authorList>
            <person name="Chaudhary D.K."/>
        </authorList>
    </citation>
    <scope>NUCLEOTIDE SEQUENCE [LARGE SCALE GENOMIC DNA]</scope>
    <source>
        <strain evidence="1 2">AR-3-6</strain>
    </source>
</reference>
<proteinExistence type="predicted"/>
<protein>
    <recommendedName>
        <fullName evidence="3">Lipoprotein</fullName>
    </recommendedName>
</protein>
<sequence length="182" mass="20013">MLNFTKLLCVFMLAGLVLSGCKDKEEVDPADTVSYDGKSYDLAKGFMLDYGQLGTGQGHNIDLYLASSEIIIHEKAGMPDSTSGKGQLIFFEMFSSVPNSLAPGTYNFDALQSAVASTFDFGETLFNANYQTGTGEIYRIVSGKVIVEKNKDIYTITFECVDYLGKPIKGFYKGALKYYDAR</sequence>
<name>A0A4R5DYY4_9BACT</name>
<dbReference type="AlphaFoldDB" id="A0A4R5DYY4"/>
<accession>A0A4R5DYY4</accession>
<gene>
    <name evidence="1" type="ORF">E0F88_10360</name>
</gene>
<dbReference type="RefSeq" id="WP_131958157.1">
    <property type="nucleotide sequence ID" value="NZ_SMFL01000003.1"/>
</dbReference>
<comment type="caution">
    <text evidence="1">The sequence shown here is derived from an EMBL/GenBank/DDBJ whole genome shotgun (WGS) entry which is preliminary data.</text>
</comment>